<dbReference type="InterPro" id="IPR006975">
    <property type="entry name" value="NifQ"/>
</dbReference>
<keyword evidence="2" id="KW-1185">Reference proteome</keyword>
<sequence>MTMLAPPHELMAGARLAPAAETVYLAIRAEQTPRALAAPFTAHILACMLTISIVEAHESGEPLSASLGLDRRALDFLTAQWAPGARRFIDLDGEPERLSLDEEETQVLDLLTRFKSDSAPLSAWIASIVARRAMSPRHLWQDLGLIERAELTRLMSEWFPALAAANVDNMKWKKFFYRQLCELEGFSLCAAPTCRECGDFDNCFGEEDGASALARLAQR</sequence>
<dbReference type="GO" id="GO:0009399">
    <property type="term" value="P:nitrogen fixation"/>
    <property type="evidence" value="ECO:0007669"/>
    <property type="project" value="InterPro"/>
</dbReference>
<dbReference type="KEGG" id="mpar:F7D14_19165"/>
<dbReference type="Proteomes" id="UP000422569">
    <property type="component" value="Chromosome"/>
</dbReference>
<dbReference type="RefSeq" id="WP_016919592.1">
    <property type="nucleotide sequence ID" value="NZ_CP044331.1"/>
</dbReference>
<gene>
    <name evidence="1" type="ORF">F7D14_19165</name>
</gene>
<accession>A0A6B8M5W0</accession>
<protein>
    <submittedName>
        <fullName evidence="1">Nitrogen fixation protein NifQ</fullName>
    </submittedName>
</protein>
<evidence type="ECO:0000313" key="1">
    <source>
        <dbReference type="EMBL" id="QGM99394.1"/>
    </source>
</evidence>
<evidence type="ECO:0000313" key="2">
    <source>
        <dbReference type="Proteomes" id="UP000422569"/>
    </source>
</evidence>
<name>A0A6B8M5W0_9HYPH</name>
<dbReference type="Pfam" id="PF04891">
    <property type="entry name" value="NifQ"/>
    <property type="match status" value="1"/>
</dbReference>
<proteinExistence type="predicted"/>
<dbReference type="EMBL" id="CP044331">
    <property type="protein sequence ID" value="QGM99394.1"/>
    <property type="molecule type" value="Genomic_DNA"/>
</dbReference>
<dbReference type="AlphaFoldDB" id="A0A6B8M5W0"/>
<dbReference type="GO" id="GO:0030151">
    <property type="term" value="F:molybdenum ion binding"/>
    <property type="evidence" value="ECO:0007669"/>
    <property type="project" value="InterPro"/>
</dbReference>
<organism evidence="1 2">
    <name type="scientific">Methylocystis parvus</name>
    <dbReference type="NCBI Taxonomy" id="134"/>
    <lineage>
        <taxon>Bacteria</taxon>
        <taxon>Pseudomonadati</taxon>
        <taxon>Pseudomonadota</taxon>
        <taxon>Alphaproteobacteria</taxon>
        <taxon>Hyphomicrobiales</taxon>
        <taxon>Methylocystaceae</taxon>
        <taxon>Methylocystis</taxon>
    </lineage>
</organism>
<reference evidence="1 2" key="1">
    <citation type="submission" date="2019-09" db="EMBL/GenBank/DDBJ databases">
        <title>Isolation and complete genome sequencing of Methylocystis species.</title>
        <authorList>
            <person name="Rumah B.L."/>
            <person name="Stead C.E."/>
            <person name="Stevens B.C."/>
            <person name="Minton N.P."/>
            <person name="Grosse-Honebrink A."/>
            <person name="Zhang Y."/>
        </authorList>
    </citation>
    <scope>NUCLEOTIDE SEQUENCE [LARGE SCALE GENOMIC DNA]</scope>
    <source>
        <strain evidence="1 2">BRCS2</strain>
    </source>
</reference>